<dbReference type="KEGG" id="tut:107359937"/>
<evidence type="ECO:0000256" key="1">
    <source>
        <dbReference type="SAM" id="MobiDB-lite"/>
    </source>
</evidence>
<keyword evidence="3" id="KW-1185">Reference proteome</keyword>
<protein>
    <submittedName>
        <fullName evidence="2">Uncharacterized protein</fullName>
    </submittedName>
</protein>
<feature type="compositionally biased region" description="Polar residues" evidence="1">
    <location>
        <begin position="127"/>
        <end position="157"/>
    </location>
</feature>
<evidence type="ECO:0000313" key="2">
    <source>
        <dbReference type="EnsemblMetazoa" id="tetur01g13150.1"/>
    </source>
</evidence>
<dbReference type="EnsemblMetazoa" id="tetur01g13150.1">
    <property type="protein sequence ID" value="tetur01g13150.1"/>
    <property type="gene ID" value="tetur01g13150"/>
</dbReference>
<dbReference type="Proteomes" id="UP000015104">
    <property type="component" value="Unassembled WGS sequence"/>
</dbReference>
<accession>T1JT78</accession>
<dbReference type="EMBL" id="CAEY01000473">
    <property type="status" value="NOT_ANNOTATED_CDS"/>
    <property type="molecule type" value="Genomic_DNA"/>
</dbReference>
<feature type="region of interest" description="Disordered" evidence="1">
    <location>
        <begin position="59"/>
        <end position="79"/>
    </location>
</feature>
<feature type="region of interest" description="Disordered" evidence="1">
    <location>
        <begin position="115"/>
        <end position="177"/>
    </location>
</feature>
<reference evidence="2" key="2">
    <citation type="submission" date="2015-06" db="UniProtKB">
        <authorList>
            <consortium name="EnsemblMetazoa"/>
        </authorList>
    </citation>
    <scope>IDENTIFICATION</scope>
</reference>
<name>T1JT78_TETUR</name>
<gene>
    <name evidence="2" type="primary">107359937</name>
</gene>
<proteinExistence type="predicted"/>
<feature type="compositionally biased region" description="Low complexity" evidence="1">
    <location>
        <begin position="165"/>
        <end position="177"/>
    </location>
</feature>
<dbReference type="HOGENOM" id="CLU_892326_0_0_1"/>
<organism evidence="2 3">
    <name type="scientific">Tetranychus urticae</name>
    <name type="common">Two-spotted spider mite</name>
    <dbReference type="NCBI Taxonomy" id="32264"/>
    <lineage>
        <taxon>Eukaryota</taxon>
        <taxon>Metazoa</taxon>
        <taxon>Ecdysozoa</taxon>
        <taxon>Arthropoda</taxon>
        <taxon>Chelicerata</taxon>
        <taxon>Arachnida</taxon>
        <taxon>Acari</taxon>
        <taxon>Acariformes</taxon>
        <taxon>Trombidiformes</taxon>
        <taxon>Prostigmata</taxon>
        <taxon>Eleutherengona</taxon>
        <taxon>Raphignathae</taxon>
        <taxon>Tetranychoidea</taxon>
        <taxon>Tetranychidae</taxon>
        <taxon>Tetranychus</taxon>
    </lineage>
</organism>
<evidence type="ECO:0000313" key="3">
    <source>
        <dbReference type="Proteomes" id="UP000015104"/>
    </source>
</evidence>
<feature type="compositionally biased region" description="Low complexity" evidence="1">
    <location>
        <begin position="212"/>
        <end position="222"/>
    </location>
</feature>
<feature type="compositionally biased region" description="Polar residues" evidence="1">
    <location>
        <begin position="59"/>
        <end position="69"/>
    </location>
</feature>
<sequence length="364" mass="39985">MERCSACRVLLINARRKSGRVRKLNKQSILHFLRTIYPNVQISLGNDICNKCYMQGYNSGTSRSKSSVETESDNIAPDTEMNADEKLITQYPHLQQLNAIVSPVLEELVIADSSSEDDCDNHGANEQYKSSNANSESVSCDESSTISSLLPSKQSSPRRSKEIPISEPSGSSSCGSSAGECLSGPSGYYQQCTLSVSFSASGTSDNFRGTVDQDSSSSSPDDAYIYPSAADGTDYKPDSDMSDDEEPAEVGNPKNNPLVTRRSKSGHSTCCFGCAEPNTLKSVPIKYRVFVLIKINIFVPEGTRCCVSHLLGEMTDWLALPPSNTEMSLDDFQKAVNLLRNVCKVNYKYNHQTTNLNNWTFYQI</sequence>
<feature type="region of interest" description="Disordered" evidence="1">
    <location>
        <begin position="209"/>
        <end position="264"/>
    </location>
</feature>
<reference evidence="3" key="1">
    <citation type="submission" date="2011-08" db="EMBL/GenBank/DDBJ databases">
        <authorList>
            <person name="Rombauts S."/>
        </authorList>
    </citation>
    <scope>NUCLEOTIDE SEQUENCE</scope>
    <source>
        <strain evidence="3">London</strain>
    </source>
</reference>
<dbReference type="AlphaFoldDB" id="T1JT78"/>